<proteinExistence type="predicted"/>
<dbReference type="Proteomes" id="UP001157947">
    <property type="component" value="Unassembled WGS sequence"/>
</dbReference>
<evidence type="ECO:0000313" key="2">
    <source>
        <dbReference type="Proteomes" id="UP001157947"/>
    </source>
</evidence>
<protein>
    <submittedName>
        <fullName evidence="1">Uncharacterized protein</fullName>
    </submittedName>
</protein>
<dbReference type="AlphaFoldDB" id="A0AA46AFW2"/>
<sequence>MLLVKIDVKGYKEDKTRELNYYSNGAFFCFREDTRENPLYFKKIELEKIPVRNIGELTFGNTEWKGLIQIREYFLDFDNDKRDFEIELYHNDRLNSEIYSEILELIFGTLNRLKEQGRVDNYIIQS</sequence>
<accession>A0AA46AFW2</accession>
<name>A0AA46AFW2_9AQUI</name>
<gene>
    <name evidence="1" type="ORF">SAMN06264868_1262</name>
</gene>
<dbReference type="RefSeq" id="WP_265134979.1">
    <property type="nucleotide sequence ID" value="NZ_FXTX01000026.1"/>
</dbReference>
<comment type="caution">
    <text evidence="1">The sequence shown here is derived from an EMBL/GenBank/DDBJ whole genome shotgun (WGS) entry which is preliminary data.</text>
</comment>
<organism evidence="1 2">
    <name type="scientific">Venenivibrio stagnispumantis</name>
    <dbReference type="NCBI Taxonomy" id="407998"/>
    <lineage>
        <taxon>Bacteria</taxon>
        <taxon>Pseudomonadati</taxon>
        <taxon>Aquificota</taxon>
        <taxon>Aquificia</taxon>
        <taxon>Aquificales</taxon>
        <taxon>Hydrogenothermaceae</taxon>
        <taxon>Venenivibrio</taxon>
    </lineage>
</organism>
<reference evidence="1" key="1">
    <citation type="submission" date="2017-05" db="EMBL/GenBank/DDBJ databases">
        <authorList>
            <person name="Varghese N."/>
            <person name="Submissions S."/>
        </authorList>
    </citation>
    <scope>NUCLEOTIDE SEQUENCE</scope>
    <source>
        <strain evidence="1">DSM 18763</strain>
    </source>
</reference>
<keyword evidence="2" id="KW-1185">Reference proteome</keyword>
<evidence type="ECO:0000313" key="1">
    <source>
        <dbReference type="EMBL" id="SMP22417.1"/>
    </source>
</evidence>
<dbReference type="EMBL" id="FXTX01000026">
    <property type="protein sequence ID" value="SMP22417.1"/>
    <property type="molecule type" value="Genomic_DNA"/>
</dbReference>